<comment type="caution">
    <text evidence="2">The sequence shown here is derived from an EMBL/GenBank/DDBJ whole genome shotgun (WGS) entry which is preliminary data.</text>
</comment>
<feature type="domain" description="Heterokaryon incompatibility" evidence="1">
    <location>
        <begin position="47"/>
        <end position="222"/>
    </location>
</feature>
<reference evidence="2" key="1">
    <citation type="submission" date="2022-09" db="EMBL/GenBank/DDBJ databases">
        <title>Fusarium specimens isolated from Avocado Roots.</title>
        <authorList>
            <person name="Stajich J."/>
            <person name="Roper C."/>
            <person name="Heimlech-Rivalta G."/>
        </authorList>
    </citation>
    <scope>NUCLEOTIDE SEQUENCE</scope>
    <source>
        <strain evidence="2">CF00136</strain>
    </source>
</reference>
<dbReference type="Proteomes" id="UP001152049">
    <property type="component" value="Unassembled WGS sequence"/>
</dbReference>
<dbReference type="InterPro" id="IPR010730">
    <property type="entry name" value="HET"/>
</dbReference>
<protein>
    <recommendedName>
        <fullName evidence="1">Heterokaryon incompatibility domain-containing protein</fullName>
    </recommendedName>
</protein>
<name>A0A9W8VAI6_9HYPO</name>
<evidence type="ECO:0000313" key="2">
    <source>
        <dbReference type="EMBL" id="KAJ4251423.1"/>
    </source>
</evidence>
<proteinExistence type="predicted"/>
<dbReference type="EMBL" id="JAOQAZ010000028">
    <property type="protein sequence ID" value="KAJ4251423.1"/>
    <property type="molecule type" value="Genomic_DNA"/>
</dbReference>
<evidence type="ECO:0000313" key="3">
    <source>
        <dbReference type="Proteomes" id="UP001152049"/>
    </source>
</evidence>
<evidence type="ECO:0000259" key="1">
    <source>
        <dbReference type="Pfam" id="PF06985"/>
    </source>
</evidence>
<accession>A0A9W8VAI6</accession>
<dbReference type="PANTHER" id="PTHR24148">
    <property type="entry name" value="ANKYRIN REPEAT DOMAIN-CONTAINING PROTEIN 39 HOMOLOG-RELATED"/>
    <property type="match status" value="1"/>
</dbReference>
<dbReference type="AlphaFoldDB" id="A0A9W8VAI6"/>
<keyword evidence="3" id="KW-1185">Reference proteome</keyword>
<organism evidence="2 3">
    <name type="scientific">Fusarium torreyae</name>
    <dbReference type="NCBI Taxonomy" id="1237075"/>
    <lineage>
        <taxon>Eukaryota</taxon>
        <taxon>Fungi</taxon>
        <taxon>Dikarya</taxon>
        <taxon>Ascomycota</taxon>
        <taxon>Pezizomycotina</taxon>
        <taxon>Sordariomycetes</taxon>
        <taxon>Hypocreomycetidae</taxon>
        <taxon>Hypocreales</taxon>
        <taxon>Nectriaceae</taxon>
        <taxon>Fusarium</taxon>
    </lineage>
</organism>
<dbReference type="InterPro" id="IPR052895">
    <property type="entry name" value="HetReg/Transcr_Mod"/>
</dbReference>
<dbReference type="Pfam" id="PF06985">
    <property type="entry name" value="HET"/>
    <property type="match status" value="1"/>
</dbReference>
<dbReference type="OrthoDB" id="3553147at2759"/>
<dbReference type="PANTHER" id="PTHR24148:SF73">
    <property type="entry name" value="HET DOMAIN PROTEIN (AFU_ORTHOLOGUE AFUA_8G01020)"/>
    <property type="match status" value="1"/>
</dbReference>
<sequence length="671" mass="76225">MSHFQYSDLVPLGIRFLELQPGIPETPLAGTILHRYFSPTEDEIPTFEALSYAWGDQSNPDSISLSREQHSQDEQSSQFCMTGSLAIGQNLASALRALRHPHEPRVLWCDSICINQQDLEERAAQIRHMHEIFQHAKSVIVWMGPETSWSFLLMETLRWVGYYVEKSALDPVSHRHLFFFTEVPDQRLRGNTKPLPLSLDQWRAMEQFLALDWTKRLWTTQEIVLANQETCVVKLGGEEMPWVKLKDMVIFISFYSPIPPGSLSDPLTYTTNAHMFASKSSTSEWPVWDEWLIPLMMTNAYLCLDDRDKVFAVQGLVKPEVSQAIRPDYTKTAKEILTSVCLDHLTRHNDLKFLNLCNAATSPSWVPDLEKRIGIISVDNHASGNSPPIAIMSDPGILEVAGIICDVLGCDAVPVHDNGLTQTDVEYRQTVVDMIKKLVNSDLIQDDDYLDNLIMMLTFGVVQDHCIQEFQWTPVSLKSWRETLRRWVDNCLDYEDHSDAFESIDRMHINSMPGGNTSTGCSKTRGGSFIRVPTESRSGDVVAAILGTPNPMILRPQEIPGTYLVVGTCYHPKFAHGEAVLGSDFHGWAWKWDRTKPFIVFSKDGEPLRRTDPRMDQVPLDVVDGLEQRLIDEGIPCWAQPGQEKFSFQDPRMSEAELKKRGVPIERLRLV</sequence>
<gene>
    <name evidence="2" type="ORF">NW762_011406</name>
</gene>